<dbReference type="InterPro" id="IPR014757">
    <property type="entry name" value="Tscrpt_reg_IclR_C"/>
</dbReference>
<accession>A0AA42H2C7</accession>
<dbReference type="InterPro" id="IPR036390">
    <property type="entry name" value="WH_DNA-bd_sf"/>
</dbReference>
<evidence type="ECO:0000259" key="4">
    <source>
        <dbReference type="PROSITE" id="PS51077"/>
    </source>
</evidence>
<reference evidence="6" key="1">
    <citation type="submission" date="2022-09" db="EMBL/GenBank/DDBJ databases">
        <title>Intensive care unit water sources are persistently colonized with multi-drug resistant bacteria and are the site of extensive horizontal gene transfer of antibiotic resistance genes.</title>
        <authorList>
            <person name="Diorio-Toth L."/>
        </authorList>
    </citation>
    <scope>NUCLEOTIDE SEQUENCE</scope>
    <source>
        <strain evidence="6">GD04153</strain>
    </source>
</reference>
<dbReference type="GO" id="GO:0003700">
    <property type="term" value="F:DNA-binding transcription factor activity"/>
    <property type="evidence" value="ECO:0007669"/>
    <property type="project" value="TreeGrafter"/>
</dbReference>
<keyword evidence="1" id="KW-0805">Transcription regulation</keyword>
<dbReference type="Gene3D" id="1.10.10.10">
    <property type="entry name" value="Winged helix-like DNA-binding domain superfamily/Winged helix DNA-binding domain"/>
    <property type="match status" value="1"/>
</dbReference>
<dbReference type="InterPro" id="IPR036388">
    <property type="entry name" value="WH-like_DNA-bd_sf"/>
</dbReference>
<sequence>MTVPRSRGHSAFLQSDRPQIERGQRMASYKPVTAALRVLEVLAGVNRLGSRANVAEIHHVTGIDKATVVRMLETLIAAGYVLRDKDQAIYRPTGKTLSLGTAYDRHRIVSDIVSDDLADFRQQIGWPSDVALFDHDAMLVVQSSRNNEPLHFKRASGFRAPVLATSLGLAYLANCSESEREDYLARAAADPAAWNDIARNLPLLNVKLAAIRKQGFATMEESYSRSYYESKFFSIGVPIMTADRIFGAINVIYLKSALTEKAAQDKLLLPLQEVANRMAVKLTGSAAF</sequence>
<evidence type="ECO:0000256" key="3">
    <source>
        <dbReference type="ARBA" id="ARBA00023163"/>
    </source>
</evidence>
<dbReference type="Pfam" id="PF09339">
    <property type="entry name" value="HTH_IclR"/>
    <property type="match status" value="1"/>
</dbReference>
<dbReference type="EMBL" id="JAODYY010000016">
    <property type="protein sequence ID" value="MDH0126770.1"/>
    <property type="molecule type" value="Genomic_DNA"/>
</dbReference>
<evidence type="ECO:0000256" key="2">
    <source>
        <dbReference type="ARBA" id="ARBA00023125"/>
    </source>
</evidence>
<dbReference type="PANTHER" id="PTHR30136:SF23">
    <property type="entry name" value="DNA-BINDING TRANSCRIPTIONAL ACTIVATOR MHPR"/>
    <property type="match status" value="1"/>
</dbReference>
<feature type="domain" description="HTH iclR-type" evidence="4">
    <location>
        <begin position="29"/>
        <end position="101"/>
    </location>
</feature>
<dbReference type="Gene3D" id="3.30.450.40">
    <property type="match status" value="1"/>
</dbReference>
<name>A0AA42H2C7_9HYPH</name>
<dbReference type="GO" id="GO:0045892">
    <property type="term" value="P:negative regulation of DNA-templated transcription"/>
    <property type="evidence" value="ECO:0007669"/>
    <property type="project" value="TreeGrafter"/>
</dbReference>
<keyword evidence="3" id="KW-0804">Transcription</keyword>
<dbReference type="Proteomes" id="UP001158087">
    <property type="component" value="Unassembled WGS sequence"/>
</dbReference>
<organism evidence="6 7">
    <name type="scientific">Brucella intermedia GD04153</name>
    <dbReference type="NCBI Taxonomy" id="2975438"/>
    <lineage>
        <taxon>Bacteria</taxon>
        <taxon>Pseudomonadati</taxon>
        <taxon>Pseudomonadota</taxon>
        <taxon>Alphaproteobacteria</taxon>
        <taxon>Hyphomicrobiales</taxon>
        <taxon>Brucellaceae</taxon>
        <taxon>Brucella/Ochrobactrum group</taxon>
        <taxon>Brucella</taxon>
    </lineage>
</organism>
<dbReference type="PROSITE" id="PS51077">
    <property type="entry name" value="HTH_ICLR"/>
    <property type="match status" value="1"/>
</dbReference>
<dbReference type="InterPro" id="IPR050707">
    <property type="entry name" value="HTH_MetabolicPath_Reg"/>
</dbReference>
<dbReference type="Pfam" id="PF01614">
    <property type="entry name" value="IclR_C"/>
    <property type="match status" value="1"/>
</dbReference>
<protein>
    <submittedName>
        <fullName evidence="6">Helix-turn-helix domain-containing protein</fullName>
    </submittedName>
</protein>
<dbReference type="SUPFAM" id="SSF55781">
    <property type="entry name" value="GAF domain-like"/>
    <property type="match status" value="1"/>
</dbReference>
<dbReference type="PANTHER" id="PTHR30136">
    <property type="entry name" value="HELIX-TURN-HELIX TRANSCRIPTIONAL REGULATOR, ICLR FAMILY"/>
    <property type="match status" value="1"/>
</dbReference>
<gene>
    <name evidence="6" type="ORF">N7376_22600</name>
</gene>
<feature type="domain" description="IclR-ED" evidence="5">
    <location>
        <begin position="95"/>
        <end position="284"/>
    </location>
</feature>
<dbReference type="PROSITE" id="PS51078">
    <property type="entry name" value="ICLR_ED"/>
    <property type="match status" value="1"/>
</dbReference>
<comment type="caution">
    <text evidence="6">The sequence shown here is derived from an EMBL/GenBank/DDBJ whole genome shotgun (WGS) entry which is preliminary data.</text>
</comment>
<evidence type="ECO:0000313" key="6">
    <source>
        <dbReference type="EMBL" id="MDH0126770.1"/>
    </source>
</evidence>
<evidence type="ECO:0000259" key="5">
    <source>
        <dbReference type="PROSITE" id="PS51078"/>
    </source>
</evidence>
<dbReference type="InterPro" id="IPR029016">
    <property type="entry name" value="GAF-like_dom_sf"/>
</dbReference>
<dbReference type="InterPro" id="IPR005471">
    <property type="entry name" value="Tscrpt_reg_IclR_N"/>
</dbReference>
<dbReference type="SUPFAM" id="SSF46785">
    <property type="entry name" value="Winged helix' DNA-binding domain"/>
    <property type="match status" value="1"/>
</dbReference>
<dbReference type="SMART" id="SM00346">
    <property type="entry name" value="HTH_ICLR"/>
    <property type="match status" value="1"/>
</dbReference>
<dbReference type="GO" id="GO:0003677">
    <property type="term" value="F:DNA binding"/>
    <property type="evidence" value="ECO:0007669"/>
    <property type="project" value="UniProtKB-KW"/>
</dbReference>
<proteinExistence type="predicted"/>
<keyword evidence="2" id="KW-0238">DNA-binding</keyword>
<dbReference type="AlphaFoldDB" id="A0AA42H2C7"/>
<evidence type="ECO:0000256" key="1">
    <source>
        <dbReference type="ARBA" id="ARBA00023015"/>
    </source>
</evidence>
<evidence type="ECO:0000313" key="7">
    <source>
        <dbReference type="Proteomes" id="UP001158087"/>
    </source>
</evidence>